<organism evidence="9 10">
    <name type="scientific">Oceanobacillus halophilus</name>
    <dbReference type="NCBI Taxonomy" id="930130"/>
    <lineage>
        <taxon>Bacteria</taxon>
        <taxon>Bacillati</taxon>
        <taxon>Bacillota</taxon>
        <taxon>Bacilli</taxon>
        <taxon>Bacillales</taxon>
        <taxon>Bacillaceae</taxon>
        <taxon>Oceanobacillus</taxon>
    </lineage>
</organism>
<gene>
    <name evidence="9" type="ORF">D8M06_17675</name>
</gene>
<evidence type="ECO:0000256" key="3">
    <source>
        <dbReference type="ARBA" id="ARBA00022519"/>
    </source>
</evidence>
<feature type="transmembrane region" description="Helical" evidence="7">
    <location>
        <begin position="100"/>
        <end position="119"/>
    </location>
</feature>
<name>A0A494ZT85_9BACI</name>
<feature type="transmembrane region" description="Helical" evidence="7">
    <location>
        <begin position="59"/>
        <end position="80"/>
    </location>
</feature>
<feature type="transmembrane region" description="Helical" evidence="7">
    <location>
        <begin position="12"/>
        <end position="38"/>
    </location>
</feature>
<dbReference type="InterPro" id="IPR004681">
    <property type="entry name" value="TRAP_DctM"/>
</dbReference>
<evidence type="ECO:0000256" key="2">
    <source>
        <dbReference type="ARBA" id="ARBA00022475"/>
    </source>
</evidence>
<keyword evidence="5 7" id="KW-1133">Transmembrane helix</keyword>
<proteinExistence type="predicted"/>
<evidence type="ECO:0000313" key="10">
    <source>
        <dbReference type="Proteomes" id="UP000269301"/>
    </source>
</evidence>
<evidence type="ECO:0000256" key="5">
    <source>
        <dbReference type="ARBA" id="ARBA00022989"/>
    </source>
</evidence>
<dbReference type="PANTHER" id="PTHR33362">
    <property type="entry name" value="SIALIC ACID TRAP TRANSPORTER PERMEASE PROTEIN SIAT-RELATED"/>
    <property type="match status" value="1"/>
</dbReference>
<evidence type="ECO:0000256" key="4">
    <source>
        <dbReference type="ARBA" id="ARBA00022692"/>
    </source>
</evidence>
<feature type="transmembrane region" description="Helical" evidence="7">
    <location>
        <begin position="321"/>
        <end position="351"/>
    </location>
</feature>
<feature type="transmembrane region" description="Helical" evidence="7">
    <location>
        <begin position="219"/>
        <end position="243"/>
    </location>
</feature>
<dbReference type="PANTHER" id="PTHR33362:SF5">
    <property type="entry name" value="C4-DICARBOXYLATE TRAP TRANSPORTER LARGE PERMEASE PROTEIN DCTM"/>
    <property type="match status" value="1"/>
</dbReference>
<evidence type="ECO:0000256" key="1">
    <source>
        <dbReference type="ARBA" id="ARBA00004429"/>
    </source>
</evidence>
<keyword evidence="2" id="KW-1003">Cell membrane</keyword>
<accession>A0A494ZT85</accession>
<evidence type="ECO:0000256" key="7">
    <source>
        <dbReference type="SAM" id="Phobius"/>
    </source>
</evidence>
<dbReference type="AlphaFoldDB" id="A0A494ZT85"/>
<feature type="transmembrane region" description="Helical" evidence="7">
    <location>
        <begin position="140"/>
        <end position="164"/>
    </location>
</feature>
<feature type="transmembrane region" description="Helical" evidence="7">
    <location>
        <begin position="249"/>
        <end position="267"/>
    </location>
</feature>
<comment type="caution">
    <text evidence="9">The sequence shown here is derived from an EMBL/GenBank/DDBJ whole genome shotgun (WGS) entry which is preliminary data.</text>
</comment>
<keyword evidence="10" id="KW-1185">Reference proteome</keyword>
<evidence type="ECO:0000259" key="8">
    <source>
        <dbReference type="Pfam" id="PF06808"/>
    </source>
</evidence>
<feature type="transmembrane region" description="Helical" evidence="7">
    <location>
        <begin position="279"/>
        <end position="301"/>
    </location>
</feature>
<dbReference type="GO" id="GO:0022857">
    <property type="term" value="F:transmembrane transporter activity"/>
    <property type="evidence" value="ECO:0007669"/>
    <property type="project" value="TreeGrafter"/>
</dbReference>
<feature type="transmembrane region" description="Helical" evidence="7">
    <location>
        <begin position="176"/>
        <end position="198"/>
    </location>
</feature>
<keyword evidence="4 7" id="KW-0812">Transmembrane</keyword>
<sequence length="435" mass="46942">MENLIIMLPFLLLIYFLIVGQYISSLFLSMGILGIFLLGGVQQLNGFLQSDSFAQVASYSLTTIPLYILMAQFVMGTRIVQDLYGLAFRISGGKKGPLGVITIIIGGLLGSVSGSASATSATMAKVSLPELQKRGYSNRFAGATIAVAASLSAIIPPSVMTIIYAVASRVPIGEMFIASIIPGILMIVIFSFILIVYLRRYEPEAPKIENEPTEVPSKSRYIIAIVMGAAMATSIFGGIFTGIFTPTEAGAVGAFLAFIMAILLGKVNKDFFKDSLTETTKITVMTMFIVIGASLFGRFVSLSLIPRKLIALLEPLQSTPTIIIILILVFYFVLFMFIDNIAVLLMTIPIVMPILETIDTDPIWFGVMVMISCTIGLITPPVGTNVFVVGSTTGVSIEGMFKITFIFAIATSIITIGLLILFPQLITWLPSIMLK</sequence>
<evidence type="ECO:0000313" key="9">
    <source>
        <dbReference type="EMBL" id="RKQ29326.1"/>
    </source>
</evidence>
<reference evidence="9 10" key="1">
    <citation type="journal article" date="2016" name="Int. J. Syst. Evol. Microbiol.">
        <title>Oceanobacillus halophilus sp. nov., a novel moderately halophilic bacterium from a hypersaline lake.</title>
        <authorList>
            <person name="Amoozegar M.A."/>
            <person name="Bagheri M."/>
            <person name="Makhdoumi A."/>
            <person name="Nikou M.M."/>
            <person name="Fazeli S.A.S."/>
            <person name="Schumann P."/>
            <person name="Sproer C."/>
            <person name="Sanchez-Porro C."/>
            <person name="Ventosa A."/>
        </authorList>
    </citation>
    <scope>NUCLEOTIDE SEQUENCE [LARGE SCALE GENOMIC DNA]</scope>
    <source>
        <strain evidence="9 10">DSM 23996</strain>
    </source>
</reference>
<dbReference type="GO" id="GO:0005886">
    <property type="term" value="C:plasma membrane"/>
    <property type="evidence" value="ECO:0007669"/>
    <property type="project" value="UniProtKB-SubCell"/>
</dbReference>
<feature type="transmembrane region" description="Helical" evidence="7">
    <location>
        <begin position="403"/>
        <end position="429"/>
    </location>
</feature>
<dbReference type="EMBL" id="RBZP01000024">
    <property type="protein sequence ID" value="RKQ29326.1"/>
    <property type="molecule type" value="Genomic_DNA"/>
</dbReference>
<dbReference type="PIRSF" id="PIRSF006066">
    <property type="entry name" value="HI0050"/>
    <property type="match status" value="1"/>
</dbReference>
<dbReference type="InterPro" id="IPR010656">
    <property type="entry name" value="DctM"/>
</dbReference>
<dbReference type="Pfam" id="PF06808">
    <property type="entry name" value="DctM"/>
    <property type="match status" value="1"/>
</dbReference>
<protein>
    <submittedName>
        <fullName evidence="9">TRAP transporter large permease</fullName>
    </submittedName>
</protein>
<dbReference type="RefSeq" id="WP_121205913.1">
    <property type="nucleotide sequence ID" value="NZ_RBZP01000024.1"/>
</dbReference>
<feature type="domain" description="TRAP C4-dicarboxylate transport system permease DctM subunit" evidence="8">
    <location>
        <begin position="11"/>
        <end position="423"/>
    </location>
</feature>
<keyword evidence="6 7" id="KW-0472">Membrane</keyword>
<feature type="transmembrane region" description="Helical" evidence="7">
    <location>
        <begin position="363"/>
        <end position="383"/>
    </location>
</feature>
<dbReference type="OrthoDB" id="9785600at2"/>
<comment type="subcellular location">
    <subcellularLocation>
        <location evidence="1">Cell inner membrane</location>
        <topology evidence="1">Multi-pass membrane protein</topology>
    </subcellularLocation>
</comment>
<dbReference type="Proteomes" id="UP000269301">
    <property type="component" value="Unassembled WGS sequence"/>
</dbReference>
<keyword evidence="3" id="KW-0997">Cell inner membrane</keyword>
<evidence type="ECO:0000256" key="6">
    <source>
        <dbReference type="ARBA" id="ARBA00023136"/>
    </source>
</evidence>